<dbReference type="Proteomes" id="UP000219327">
    <property type="component" value="Unassembled WGS sequence"/>
</dbReference>
<comment type="similarity">
    <text evidence="1 3">Belongs to the 3-oxoacid CoA-transferase family.</text>
</comment>
<feature type="active site" description="5-glutamyl coenzyme A thioester intermediate" evidence="4">
    <location>
        <position position="323"/>
    </location>
</feature>
<reference evidence="5 6" key="1">
    <citation type="submission" date="2017-08" db="EMBL/GenBank/DDBJ databases">
        <title>Fine stratification of microbial communities through a metagenomic profile of the photic zone.</title>
        <authorList>
            <person name="Haro-Moreno J.M."/>
            <person name="Lopez-Perez M."/>
            <person name="De La Torre J."/>
            <person name="Picazo A."/>
            <person name="Camacho A."/>
            <person name="Rodriguez-Valera F."/>
        </authorList>
    </citation>
    <scope>NUCLEOTIDE SEQUENCE [LARGE SCALE GENOMIC DNA]</scope>
    <source>
        <strain evidence="5">MED-G24</strain>
    </source>
</reference>
<dbReference type="SUPFAM" id="SSF100950">
    <property type="entry name" value="NagB/RpiA/CoA transferase-like"/>
    <property type="match status" value="2"/>
</dbReference>
<dbReference type="Pfam" id="PF01144">
    <property type="entry name" value="CoA_trans"/>
    <property type="match status" value="1"/>
</dbReference>
<evidence type="ECO:0000256" key="4">
    <source>
        <dbReference type="PIRSR" id="PIRSR000858-1"/>
    </source>
</evidence>
<dbReference type="PANTHER" id="PTHR43293:SF1">
    <property type="entry name" value="ACETATE COA-TRANSFERASE YDIF"/>
    <property type="match status" value="1"/>
</dbReference>
<sequence>MKNKLISAKEAVEKVRCRDTVCTTGFVGTGTPEELIRALESRFLKTAAPFDLSLVFAAAPGDGDSRGVNRLAHPGLLRRIIGGHWALVPKLGELAINNAVEAYNLPLGVMSELFREIAGQRCGVITKIGMGTFVDPRQSGGRLNDKTWEHLVELVNMRGEDWLLYKTFNIDVAFVRGTTADQHGNISMEHEALTLDNLAIATAARNSGGIVIAQVERVTSDPLSPRDVEIPGILVDHVVIAEPENHSQTWATQYNDAFAGQCREDVSSSEVMPLDDRKVIARRAAMELPLRGGVVNLGIGMPEGVSRVAEEEGFIEDVTLTAEPGVIGGMPQGGLDFGAAINHHALLHQNQQFDFYDGGGLDIAVLGMAQMDVHGHVNVSKFGRKLAGAGGFINISQTAKKIVFVGTFTASGLEISVNNGELSIENEGSVAKLVPDVEQITFNADFALENEQQVLYVTERCVFELTPAGIELIEVAPGVDLEKDILEQLPFEPIVNNPTQMDVRIFTDAPMGLVQRDELTTRRRAKQSKDLKPRAA</sequence>
<evidence type="ECO:0000256" key="1">
    <source>
        <dbReference type="ARBA" id="ARBA00007154"/>
    </source>
</evidence>
<dbReference type="EMBL" id="NTKD01000035">
    <property type="protein sequence ID" value="PDH38644.1"/>
    <property type="molecule type" value="Genomic_DNA"/>
</dbReference>
<dbReference type="InterPro" id="IPR014388">
    <property type="entry name" value="3-oxoacid_CoA-transferase"/>
</dbReference>
<dbReference type="GO" id="GO:0008775">
    <property type="term" value="F:acetate CoA-transferase activity"/>
    <property type="evidence" value="ECO:0007669"/>
    <property type="project" value="UniProtKB-EC"/>
</dbReference>
<name>A0A2A5WR01_9GAMM</name>
<dbReference type="GO" id="GO:0046952">
    <property type="term" value="P:ketone body catabolic process"/>
    <property type="evidence" value="ECO:0007669"/>
    <property type="project" value="InterPro"/>
</dbReference>
<dbReference type="PIRSF" id="PIRSF000858">
    <property type="entry name" value="SCOT-t"/>
    <property type="match status" value="1"/>
</dbReference>
<evidence type="ECO:0000313" key="5">
    <source>
        <dbReference type="EMBL" id="PDH38644.1"/>
    </source>
</evidence>
<accession>A0A2A5WR01</accession>
<evidence type="ECO:0000256" key="2">
    <source>
        <dbReference type="ARBA" id="ARBA00022679"/>
    </source>
</evidence>
<organism evidence="5 6">
    <name type="scientific">OM182 bacterium MED-G24</name>
    <dbReference type="NCBI Taxonomy" id="1986255"/>
    <lineage>
        <taxon>Bacteria</taxon>
        <taxon>Pseudomonadati</taxon>
        <taxon>Pseudomonadota</taxon>
        <taxon>Gammaproteobacteria</taxon>
        <taxon>OMG group</taxon>
        <taxon>OM182 clade</taxon>
    </lineage>
</organism>
<keyword evidence="2 3" id="KW-0808">Transferase</keyword>
<comment type="catalytic activity">
    <reaction evidence="3">
        <text>an acyl-CoA + acetate = a carboxylate + acetyl-CoA</text>
        <dbReference type="Rhea" id="RHEA:13381"/>
        <dbReference type="ChEBI" id="CHEBI:29067"/>
        <dbReference type="ChEBI" id="CHEBI:30089"/>
        <dbReference type="ChEBI" id="CHEBI:57288"/>
        <dbReference type="ChEBI" id="CHEBI:58342"/>
        <dbReference type="EC" id="2.8.3.8"/>
    </reaction>
</comment>
<comment type="function">
    <text evidence="3">CoA transferase having broad substrate specificity for short-chain acyl-CoA thioesters with the activity decreasing when the length of the carboxylic acid chain exceeds four carbons.</text>
</comment>
<evidence type="ECO:0000256" key="3">
    <source>
        <dbReference type="PIRNR" id="PIRNR000858"/>
    </source>
</evidence>
<dbReference type="InterPro" id="IPR037171">
    <property type="entry name" value="NagB/RpiA_transferase-like"/>
</dbReference>
<evidence type="ECO:0000313" key="6">
    <source>
        <dbReference type="Proteomes" id="UP000219327"/>
    </source>
</evidence>
<dbReference type="PANTHER" id="PTHR43293">
    <property type="entry name" value="ACETATE COA-TRANSFERASE YDIF"/>
    <property type="match status" value="1"/>
</dbReference>
<dbReference type="Gene3D" id="3.40.1080.10">
    <property type="entry name" value="Glutaconate Coenzyme A-transferase"/>
    <property type="match status" value="2"/>
</dbReference>
<dbReference type="AlphaFoldDB" id="A0A2A5WR01"/>
<dbReference type="EC" id="2.8.3.8" evidence="3"/>
<dbReference type="InterPro" id="IPR004165">
    <property type="entry name" value="CoA_trans_fam_I"/>
</dbReference>
<comment type="caution">
    <text evidence="5">The sequence shown here is derived from an EMBL/GenBank/DDBJ whole genome shotgun (WGS) entry which is preliminary data.</text>
</comment>
<gene>
    <name evidence="5" type="ORF">CNE99_06885</name>
</gene>
<protein>
    <recommendedName>
        <fullName evidence="3">Acetate CoA-transferase YdiF</fullName>
        <ecNumber evidence="3">2.8.3.8</ecNumber>
    </recommendedName>
</protein>
<proteinExistence type="inferred from homology"/>
<dbReference type="SMART" id="SM00882">
    <property type="entry name" value="CoA_trans"/>
    <property type="match status" value="1"/>
</dbReference>